<dbReference type="PANTHER" id="PTHR43798">
    <property type="entry name" value="MONOACYLGLYCEROL LIPASE"/>
    <property type="match status" value="1"/>
</dbReference>
<name>A0AAW8UAX7_9ENTE</name>
<dbReference type="InterPro" id="IPR050266">
    <property type="entry name" value="AB_hydrolase_sf"/>
</dbReference>
<dbReference type="PANTHER" id="PTHR43798:SF31">
    <property type="entry name" value="AB HYDROLASE SUPERFAMILY PROTEIN YCLE"/>
    <property type="match status" value="1"/>
</dbReference>
<dbReference type="InterPro" id="IPR029058">
    <property type="entry name" value="AB_hydrolase_fold"/>
</dbReference>
<organism evidence="3 4">
    <name type="scientific">Vagococcus carniphilus</name>
    <dbReference type="NCBI Taxonomy" id="218144"/>
    <lineage>
        <taxon>Bacteria</taxon>
        <taxon>Bacillati</taxon>
        <taxon>Bacillota</taxon>
        <taxon>Bacilli</taxon>
        <taxon>Lactobacillales</taxon>
        <taxon>Enterococcaceae</taxon>
        <taxon>Vagococcus</taxon>
    </lineage>
</organism>
<dbReference type="GO" id="GO:0016020">
    <property type="term" value="C:membrane"/>
    <property type="evidence" value="ECO:0007669"/>
    <property type="project" value="TreeGrafter"/>
</dbReference>
<evidence type="ECO:0000313" key="3">
    <source>
        <dbReference type="EMBL" id="MDT2834422.1"/>
    </source>
</evidence>
<gene>
    <name evidence="3" type="ORF">P7H70_10285</name>
</gene>
<reference evidence="3" key="1">
    <citation type="submission" date="2023-03" db="EMBL/GenBank/DDBJ databases">
        <authorList>
            <person name="Shen W."/>
            <person name="Cai J."/>
        </authorList>
    </citation>
    <scope>NUCLEOTIDE SEQUENCE</scope>
    <source>
        <strain evidence="3">P96-3</strain>
    </source>
</reference>
<sequence>MQKIISSTDGSPIFYQTIGSGEPLFFIHGNSGSHQYFKRQVDYFKQHYQLILMDTRDHGYSKNNANKLTFGQIMNDMKVILNNEKINQTALFGFSDGANIALTFAAHNQKFVSKMVLVSPNITFNQLTPTQRVLSNNLYWMAKNVLRSEKKSRVFQLARKDLPILPEQAKHIEVPSLFVLGDHDIVKPEKLGSFVKKLPNATLEIIKNCGHSVPRLKPEQLNQLSLNFLTKNAAQI</sequence>
<protein>
    <submittedName>
        <fullName evidence="3">Alpha/beta hydrolase</fullName>
    </submittedName>
</protein>
<dbReference type="AlphaFoldDB" id="A0AAW8UAX7"/>
<evidence type="ECO:0000259" key="2">
    <source>
        <dbReference type="Pfam" id="PF00561"/>
    </source>
</evidence>
<dbReference type="Gene3D" id="3.40.50.1820">
    <property type="entry name" value="alpha/beta hydrolase"/>
    <property type="match status" value="1"/>
</dbReference>
<evidence type="ECO:0000256" key="1">
    <source>
        <dbReference type="ARBA" id="ARBA00022801"/>
    </source>
</evidence>
<dbReference type="Pfam" id="PF00561">
    <property type="entry name" value="Abhydrolase_1"/>
    <property type="match status" value="1"/>
</dbReference>
<keyword evidence="1 3" id="KW-0378">Hydrolase</keyword>
<feature type="domain" description="AB hydrolase-1" evidence="2">
    <location>
        <begin position="23"/>
        <end position="152"/>
    </location>
</feature>
<evidence type="ECO:0000313" key="4">
    <source>
        <dbReference type="Proteomes" id="UP001268577"/>
    </source>
</evidence>
<accession>A0AAW8UAX7</accession>
<dbReference type="Proteomes" id="UP001268577">
    <property type="component" value="Unassembled WGS sequence"/>
</dbReference>
<dbReference type="InterPro" id="IPR000073">
    <property type="entry name" value="AB_hydrolase_1"/>
</dbReference>
<proteinExistence type="predicted"/>
<dbReference type="SUPFAM" id="SSF53474">
    <property type="entry name" value="alpha/beta-Hydrolases"/>
    <property type="match status" value="1"/>
</dbReference>
<dbReference type="EMBL" id="JARQBZ010000018">
    <property type="protein sequence ID" value="MDT2834422.1"/>
    <property type="molecule type" value="Genomic_DNA"/>
</dbReference>
<dbReference type="GO" id="GO:0016787">
    <property type="term" value="F:hydrolase activity"/>
    <property type="evidence" value="ECO:0007669"/>
    <property type="project" value="UniProtKB-KW"/>
</dbReference>
<dbReference type="RefSeq" id="WP_311869363.1">
    <property type="nucleotide sequence ID" value="NZ_JARQBZ010000018.1"/>
</dbReference>
<comment type="caution">
    <text evidence="3">The sequence shown here is derived from an EMBL/GenBank/DDBJ whole genome shotgun (WGS) entry which is preliminary data.</text>
</comment>